<organism evidence="4 5">
    <name type="scientific">Deinococcus knuensis</name>
    <dbReference type="NCBI Taxonomy" id="1837380"/>
    <lineage>
        <taxon>Bacteria</taxon>
        <taxon>Thermotogati</taxon>
        <taxon>Deinococcota</taxon>
        <taxon>Deinococci</taxon>
        <taxon>Deinococcales</taxon>
        <taxon>Deinococcaceae</taxon>
        <taxon>Deinococcus</taxon>
    </lineage>
</organism>
<dbReference type="Pfam" id="PF00188">
    <property type="entry name" value="CAP"/>
    <property type="match status" value="1"/>
</dbReference>
<evidence type="ECO:0000256" key="2">
    <source>
        <dbReference type="SAM" id="SignalP"/>
    </source>
</evidence>
<dbReference type="CDD" id="cd05379">
    <property type="entry name" value="CAP_bacterial"/>
    <property type="match status" value="1"/>
</dbReference>
<evidence type="ECO:0000313" key="4">
    <source>
        <dbReference type="EMBL" id="GGS32432.1"/>
    </source>
</evidence>
<feature type="signal peptide" evidence="2">
    <location>
        <begin position="1"/>
        <end position="28"/>
    </location>
</feature>
<keyword evidence="5" id="KW-1185">Reference proteome</keyword>
<keyword evidence="2" id="KW-0732">Signal</keyword>
<dbReference type="Proteomes" id="UP000620633">
    <property type="component" value="Unassembled WGS sequence"/>
</dbReference>
<dbReference type="SUPFAM" id="SSF55797">
    <property type="entry name" value="PR-1-like"/>
    <property type="match status" value="1"/>
</dbReference>
<feature type="compositionally biased region" description="Low complexity" evidence="1">
    <location>
        <begin position="26"/>
        <end position="64"/>
    </location>
</feature>
<proteinExistence type="predicted"/>
<reference evidence="5" key="1">
    <citation type="journal article" date="2019" name="Int. J. Syst. Evol. Microbiol.">
        <title>The Global Catalogue of Microorganisms (GCM) 10K type strain sequencing project: providing services to taxonomists for standard genome sequencing and annotation.</title>
        <authorList>
            <consortium name="The Broad Institute Genomics Platform"/>
            <consortium name="The Broad Institute Genome Sequencing Center for Infectious Disease"/>
            <person name="Wu L."/>
            <person name="Ma J."/>
        </authorList>
    </citation>
    <scope>NUCLEOTIDE SEQUENCE [LARGE SCALE GENOMIC DNA]</scope>
    <source>
        <strain evidence="5">JCM 31406</strain>
    </source>
</reference>
<dbReference type="InterPro" id="IPR014044">
    <property type="entry name" value="CAP_dom"/>
</dbReference>
<feature type="region of interest" description="Disordered" evidence="1">
    <location>
        <begin position="26"/>
        <end position="96"/>
    </location>
</feature>
<dbReference type="EMBL" id="BMQO01000012">
    <property type="protein sequence ID" value="GGS32432.1"/>
    <property type="molecule type" value="Genomic_DNA"/>
</dbReference>
<dbReference type="InterPro" id="IPR035940">
    <property type="entry name" value="CAP_sf"/>
</dbReference>
<accession>A0ABQ2SMN9</accession>
<evidence type="ECO:0000313" key="5">
    <source>
        <dbReference type="Proteomes" id="UP000620633"/>
    </source>
</evidence>
<gene>
    <name evidence="4" type="ORF">GCM10008961_25240</name>
</gene>
<dbReference type="PANTHER" id="PTHR31157:SF1">
    <property type="entry name" value="SCP DOMAIN-CONTAINING PROTEIN"/>
    <property type="match status" value="1"/>
</dbReference>
<comment type="caution">
    <text evidence="4">The sequence shown here is derived from an EMBL/GenBank/DDBJ whole genome shotgun (WGS) entry which is preliminary data.</text>
</comment>
<dbReference type="Gene3D" id="3.40.33.10">
    <property type="entry name" value="CAP"/>
    <property type="match status" value="1"/>
</dbReference>
<dbReference type="PANTHER" id="PTHR31157">
    <property type="entry name" value="SCP DOMAIN-CONTAINING PROTEIN"/>
    <property type="match status" value="1"/>
</dbReference>
<evidence type="ECO:0000256" key="1">
    <source>
        <dbReference type="SAM" id="MobiDB-lite"/>
    </source>
</evidence>
<name>A0ABQ2SMN9_9DEIO</name>
<feature type="chain" id="PRO_5046775800" description="SCP domain-containing protein" evidence="2">
    <location>
        <begin position="29"/>
        <end position="362"/>
    </location>
</feature>
<feature type="domain" description="SCP" evidence="3">
    <location>
        <begin position="253"/>
        <end position="360"/>
    </location>
</feature>
<protein>
    <recommendedName>
        <fullName evidence="3">SCP domain-containing protein</fullName>
    </recommendedName>
</protein>
<sequence length="362" mass="38684">MLTSPSFLTRRTLFLLTALLAAQQPASAQTGETQPTPAQTAPTQTAPTQTGAAQTATTQTTAPQNAGVQNSGVQAGGGQPDGTQPPAAPAGPVIAPSLPTLNLPGVTLNPEQLVNSSDLFSEVVQADFLSCGQQAHRDPTLDSVAEQVLRGFTLKNELARVHYPAKRSASFTMAKLGKVKLVAGALANQCGHRVGFSRYGVSVQDGRAALVYVQPAQIEVSDPREWMVRFMNITNEARRQGQRCGDQLFNTTGPLAWDDTLARSAQMHVNDMVRLNFRGHVNPETGSEPLERARQNGFTGELAGENAAYNVMTPEEALQTLIDSPGHCRTLMNPDWTLFGAAVGNGTPTTTFANYWVQSFGR</sequence>
<evidence type="ECO:0000259" key="3">
    <source>
        <dbReference type="Pfam" id="PF00188"/>
    </source>
</evidence>
<dbReference type="RefSeq" id="WP_189102261.1">
    <property type="nucleotide sequence ID" value="NZ_BMQO01000012.1"/>
</dbReference>